<evidence type="ECO:0000313" key="1">
    <source>
        <dbReference type="EMBL" id="PKK57993.1"/>
    </source>
</evidence>
<accession>A0A2N1M8M3</accession>
<reference evidence="1 2" key="1">
    <citation type="submission" date="2016-04" db="EMBL/GenBank/DDBJ databases">
        <title>Genome analyses suggest a sexual origin of heterokaryosis in a supposedly ancient asexual fungus.</title>
        <authorList>
            <person name="Ropars J."/>
            <person name="Sedzielewska K."/>
            <person name="Noel J."/>
            <person name="Charron P."/>
            <person name="Farinelli L."/>
            <person name="Marton T."/>
            <person name="Kruger M."/>
            <person name="Pelin A."/>
            <person name="Brachmann A."/>
            <person name="Corradi N."/>
        </authorList>
    </citation>
    <scope>NUCLEOTIDE SEQUENCE [LARGE SCALE GENOMIC DNA]</scope>
    <source>
        <strain evidence="1 2">C2</strain>
    </source>
</reference>
<dbReference type="EMBL" id="LLXL01003912">
    <property type="protein sequence ID" value="PKK57993.1"/>
    <property type="molecule type" value="Genomic_DNA"/>
</dbReference>
<reference evidence="1 2" key="2">
    <citation type="submission" date="2017-10" db="EMBL/GenBank/DDBJ databases">
        <title>Extensive intraspecific genome diversity in a model arbuscular mycorrhizal fungus.</title>
        <authorList>
            <person name="Chen E.C.H."/>
            <person name="Morin E."/>
            <person name="Baudet D."/>
            <person name="Noel J."/>
            <person name="Ndikumana S."/>
            <person name="Charron P."/>
            <person name="St-Onge C."/>
            <person name="Giorgi J."/>
            <person name="Grigoriev I.V."/>
            <person name="Roux C."/>
            <person name="Martin F.M."/>
            <person name="Corradi N."/>
        </authorList>
    </citation>
    <scope>NUCLEOTIDE SEQUENCE [LARGE SCALE GENOMIC DNA]</scope>
    <source>
        <strain evidence="1 2">C2</strain>
    </source>
</reference>
<dbReference type="SUPFAM" id="SSF56672">
    <property type="entry name" value="DNA/RNA polymerases"/>
    <property type="match status" value="2"/>
</dbReference>
<gene>
    <name evidence="1" type="ORF">RhiirC2_857984</name>
</gene>
<dbReference type="VEuPathDB" id="FungiDB:RhiirFUN_021201"/>
<evidence type="ECO:0008006" key="3">
    <source>
        <dbReference type="Google" id="ProtNLM"/>
    </source>
</evidence>
<protein>
    <recommendedName>
        <fullName evidence="3">DNA-directed DNA polymerase</fullName>
    </recommendedName>
</protein>
<evidence type="ECO:0000313" key="2">
    <source>
        <dbReference type="Proteomes" id="UP000233469"/>
    </source>
</evidence>
<dbReference type="InterPro" id="IPR043502">
    <property type="entry name" value="DNA/RNA_pol_sf"/>
</dbReference>
<name>A0A2N1M8M3_9GLOM</name>
<dbReference type="VEuPathDB" id="FungiDB:FUN_011783"/>
<dbReference type="VEuPathDB" id="FungiDB:RhiirA1_450886"/>
<organism evidence="1 2">
    <name type="scientific">Rhizophagus irregularis</name>
    <dbReference type="NCBI Taxonomy" id="588596"/>
    <lineage>
        <taxon>Eukaryota</taxon>
        <taxon>Fungi</taxon>
        <taxon>Fungi incertae sedis</taxon>
        <taxon>Mucoromycota</taxon>
        <taxon>Glomeromycotina</taxon>
        <taxon>Glomeromycetes</taxon>
        <taxon>Glomerales</taxon>
        <taxon>Glomeraceae</taxon>
        <taxon>Rhizophagus</taxon>
    </lineage>
</organism>
<proteinExistence type="predicted"/>
<dbReference type="Proteomes" id="UP000233469">
    <property type="component" value="Unassembled WGS sequence"/>
</dbReference>
<dbReference type="AlphaFoldDB" id="A0A2N1M8M3"/>
<comment type="caution">
    <text evidence="1">The sequence shown here is derived from an EMBL/GenBank/DDBJ whole genome shotgun (WGS) entry which is preliminary data.</text>
</comment>
<sequence length="553" mass="63896">MVVDEITQVLSFNQDNWLAPYIAKNTNLHQQAKNTFEKDFFKLMNNSVYGKTIENETELPSIHDFHSTLGGKITQANYKHVQKVWHEFDCKNLGEYHDLYLKTDVLLLADIWTKFRQTAMHHYGLDPSHYVSAPALSWDGMLKMTGIKIELFTDMTMHDFTEKAKRGGIAMAGHRFLKANNPKMDYVIHYQELQYYIKLGIVVDEITQVLSFDQDNWLAPYIAKNTNLRQQSKNSFEKDFFKLMNNSVYGKTMENVRKYQDVKLMKMINENDEKKFLKKICKPSFKYARQLGNTLVGAHMGKASVILNKPNIVSASVLEDIYKDMAKRPDLFDLNDTKTIGLFKDEIPGNVITESYHIRAKSYHYVLADKSTKFKHKGVSKKGMSDMAKDTYFPSLGRTLLDDTIEKDEIFDPMAQVYQDCLFENNVFYTKNVGMRTKNHVISLVESEKKALSQSIQNAGFVVKMEDDPIYDIHSEEYIDDLIHVTIQRGLFKDVEDAKKSIKALAKMVISSKTSIDAFMKCPVPNIPNAFYDLVEAFYYSIQRERQSLAHDI</sequence>